<keyword evidence="2" id="KW-1185">Reference proteome</keyword>
<dbReference type="Proteomes" id="UP001158576">
    <property type="component" value="Chromosome PAR"/>
</dbReference>
<name>A0ABN7S6X5_OIKDI</name>
<evidence type="ECO:0000313" key="2">
    <source>
        <dbReference type="Proteomes" id="UP001158576"/>
    </source>
</evidence>
<proteinExistence type="predicted"/>
<evidence type="ECO:0000313" key="1">
    <source>
        <dbReference type="EMBL" id="CAG5091260.1"/>
    </source>
</evidence>
<gene>
    <name evidence="1" type="ORF">OKIOD_LOCUS4498</name>
</gene>
<reference evidence="1 2" key="1">
    <citation type="submission" date="2021-04" db="EMBL/GenBank/DDBJ databases">
        <authorList>
            <person name="Bliznina A."/>
        </authorList>
    </citation>
    <scope>NUCLEOTIDE SEQUENCE [LARGE SCALE GENOMIC DNA]</scope>
</reference>
<organism evidence="1 2">
    <name type="scientific">Oikopleura dioica</name>
    <name type="common">Tunicate</name>
    <dbReference type="NCBI Taxonomy" id="34765"/>
    <lineage>
        <taxon>Eukaryota</taxon>
        <taxon>Metazoa</taxon>
        <taxon>Chordata</taxon>
        <taxon>Tunicata</taxon>
        <taxon>Appendicularia</taxon>
        <taxon>Copelata</taxon>
        <taxon>Oikopleuridae</taxon>
        <taxon>Oikopleura</taxon>
    </lineage>
</organism>
<sequence length="280" mass="32036">MFASGMKFSFRSSARQTARLNLMEKAGAGVVTWKPHKHTPKNPSIFDELNFLCEKLADWEDQNKRLIIFENCELLFQDMETGSSKCWLENLAVLHDYDLNEIEEIIYQGHSLINQVFQLTIPSVYIKRQPTFGYGMSLSGATTLCLDASKPTKNMHIGHFQAPGMTFFADWKEKLDVLSSELKPIQARLLRASHHGQDDVHNSIEKLVIQYPGTKLMQSDYHRYAPTSSVGCTNVQLTDTLGYEYRVALESLEEQKRTAFDSFNARHQSQQSNYFGGLFY</sequence>
<protein>
    <submittedName>
        <fullName evidence="1">Oidioi.mRNA.OKI2018_I69.PAR.g12940.t1.cds</fullName>
    </submittedName>
</protein>
<dbReference type="EMBL" id="OU015568">
    <property type="protein sequence ID" value="CAG5091260.1"/>
    <property type="molecule type" value="Genomic_DNA"/>
</dbReference>
<accession>A0ABN7S6X5</accession>